<evidence type="ECO:0000313" key="1">
    <source>
        <dbReference type="EMBL" id="KIK95773.1"/>
    </source>
</evidence>
<dbReference type="HOGENOM" id="CLU_3087883_0_0_1"/>
<dbReference type="Proteomes" id="UP000054538">
    <property type="component" value="Unassembled WGS sequence"/>
</dbReference>
<keyword evidence="2" id="KW-1185">Reference proteome</keyword>
<organism evidence="1 2">
    <name type="scientific">Paxillus rubicundulus Ve08.2h10</name>
    <dbReference type="NCBI Taxonomy" id="930991"/>
    <lineage>
        <taxon>Eukaryota</taxon>
        <taxon>Fungi</taxon>
        <taxon>Dikarya</taxon>
        <taxon>Basidiomycota</taxon>
        <taxon>Agaricomycotina</taxon>
        <taxon>Agaricomycetes</taxon>
        <taxon>Agaricomycetidae</taxon>
        <taxon>Boletales</taxon>
        <taxon>Paxilineae</taxon>
        <taxon>Paxillaceae</taxon>
        <taxon>Paxillus</taxon>
    </lineage>
</organism>
<reference evidence="1 2" key="1">
    <citation type="submission" date="2014-04" db="EMBL/GenBank/DDBJ databases">
        <authorList>
            <consortium name="DOE Joint Genome Institute"/>
            <person name="Kuo A."/>
            <person name="Kohler A."/>
            <person name="Jargeat P."/>
            <person name="Nagy L.G."/>
            <person name="Floudas D."/>
            <person name="Copeland A."/>
            <person name="Barry K.W."/>
            <person name="Cichocki N."/>
            <person name="Veneault-Fourrey C."/>
            <person name="LaButti K."/>
            <person name="Lindquist E.A."/>
            <person name="Lipzen A."/>
            <person name="Lundell T."/>
            <person name="Morin E."/>
            <person name="Murat C."/>
            <person name="Sun H."/>
            <person name="Tunlid A."/>
            <person name="Henrissat B."/>
            <person name="Grigoriev I.V."/>
            <person name="Hibbett D.S."/>
            <person name="Martin F."/>
            <person name="Nordberg H.P."/>
            <person name="Cantor M.N."/>
            <person name="Hua S.X."/>
        </authorList>
    </citation>
    <scope>NUCLEOTIDE SEQUENCE [LARGE SCALE GENOMIC DNA]</scope>
    <source>
        <strain evidence="1 2">Ve08.2h10</strain>
    </source>
</reference>
<accession>A0A0D0DRM5</accession>
<evidence type="ECO:0000313" key="2">
    <source>
        <dbReference type="Proteomes" id="UP000054538"/>
    </source>
</evidence>
<gene>
    <name evidence="1" type="ORF">PAXRUDRAFT_826692</name>
</gene>
<dbReference type="AlphaFoldDB" id="A0A0D0DRM5"/>
<dbReference type="EMBL" id="KN825022">
    <property type="protein sequence ID" value="KIK95773.1"/>
    <property type="molecule type" value="Genomic_DNA"/>
</dbReference>
<name>A0A0D0DRM5_9AGAM</name>
<dbReference type="InParanoid" id="A0A0D0DRM5"/>
<proteinExistence type="predicted"/>
<protein>
    <submittedName>
        <fullName evidence="1">Uncharacterized protein</fullName>
    </submittedName>
</protein>
<reference evidence="2" key="2">
    <citation type="submission" date="2015-01" db="EMBL/GenBank/DDBJ databases">
        <title>Evolutionary Origins and Diversification of the Mycorrhizal Mutualists.</title>
        <authorList>
            <consortium name="DOE Joint Genome Institute"/>
            <consortium name="Mycorrhizal Genomics Consortium"/>
            <person name="Kohler A."/>
            <person name="Kuo A."/>
            <person name="Nagy L.G."/>
            <person name="Floudas D."/>
            <person name="Copeland A."/>
            <person name="Barry K.W."/>
            <person name="Cichocki N."/>
            <person name="Veneault-Fourrey C."/>
            <person name="LaButti K."/>
            <person name="Lindquist E.A."/>
            <person name="Lipzen A."/>
            <person name="Lundell T."/>
            <person name="Morin E."/>
            <person name="Murat C."/>
            <person name="Riley R."/>
            <person name="Ohm R."/>
            <person name="Sun H."/>
            <person name="Tunlid A."/>
            <person name="Henrissat B."/>
            <person name="Grigoriev I.V."/>
            <person name="Hibbett D.S."/>
            <person name="Martin F."/>
        </authorList>
    </citation>
    <scope>NUCLEOTIDE SEQUENCE [LARGE SCALE GENOMIC DNA]</scope>
    <source>
        <strain evidence="2">Ve08.2h10</strain>
    </source>
</reference>
<sequence>MPTIVTREATFLMSHLPKFASLERSQLIRQILAMLVENLYHATLISGIEGIS</sequence>